<accession>A0A212JI51</accession>
<dbReference type="AlphaFoldDB" id="A0A212JI51"/>
<keyword evidence="1" id="KW-1133">Transmembrane helix</keyword>
<proteinExistence type="predicted"/>
<name>A0A212JI51_9BACT</name>
<feature type="transmembrane region" description="Helical" evidence="1">
    <location>
        <begin position="37"/>
        <end position="56"/>
    </location>
</feature>
<dbReference type="EMBL" id="FLUL01000001">
    <property type="protein sequence ID" value="SBV99149.1"/>
    <property type="molecule type" value="Genomic_DNA"/>
</dbReference>
<keyword evidence="1" id="KW-0472">Membrane</keyword>
<feature type="transmembrane region" description="Helical" evidence="1">
    <location>
        <begin position="100"/>
        <end position="121"/>
    </location>
</feature>
<evidence type="ECO:0000256" key="1">
    <source>
        <dbReference type="SAM" id="Phobius"/>
    </source>
</evidence>
<gene>
    <name evidence="2" type="ORF">KL86DYS2_11587</name>
</gene>
<dbReference type="RefSeq" id="WP_296948936.1">
    <property type="nucleotide sequence ID" value="NZ_LT599021.1"/>
</dbReference>
<feature type="transmembrane region" description="Helical" evidence="1">
    <location>
        <begin position="77"/>
        <end position="94"/>
    </location>
</feature>
<sequence length="132" mass="15429">MDVKVKLILSITLFGIVTGALIQALLNYQFPEFYPKWYEGILAFFIILESLVVSYADSSSRKATQRQMLNVYMLTKVVKVFASLIFIATYAVVIKENIKSFVLIFMIFYLLFLAFEAYLFLRIEKRLKKKQQ</sequence>
<organism evidence="2">
    <name type="scientific">uncultured Dysgonomonas sp</name>
    <dbReference type="NCBI Taxonomy" id="206096"/>
    <lineage>
        <taxon>Bacteria</taxon>
        <taxon>Pseudomonadati</taxon>
        <taxon>Bacteroidota</taxon>
        <taxon>Bacteroidia</taxon>
        <taxon>Bacteroidales</taxon>
        <taxon>Dysgonomonadaceae</taxon>
        <taxon>Dysgonomonas</taxon>
        <taxon>environmental samples</taxon>
    </lineage>
</organism>
<reference evidence="2" key="1">
    <citation type="submission" date="2016-04" db="EMBL/GenBank/DDBJ databases">
        <authorList>
            <person name="Evans L.H."/>
            <person name="Alamgir A."/>
            <person name="Owens N."/>
            <person name="Weber N.D."/>
            <person name="Virtaneva K."/>
            <person name="Barbian K."/>
            <person name="Babar A."/>
            <person name="Rosenke K."/>
        </authorList>
    </citation>
    <scope>NUCLEOTIDE SEQUENCE</scope>
    <source>
        <strain evidence="2">86-2</strain>
    </source>
</reference>
<protein>
    <submittedName>
        <fullName evidence="2">Uncharacterized protein</fullName>
    </submittedName>
</protein>
<keyword evidence="1" id="KW-0812">Transmembrane</keyword>
<feature type="transmembrane region" description="Helical" evidence="1">
    <location>
        <begin position="7"/>
        <end position="25"/>
    </location>
</feature>
<evidence type="ECO:0000313" key="2">
    <source>
        <dbReference type="EMBL" id="SBV99149.1"/>
    </source>
</evidence>